<dbReference type="AlphaFoldDB" id="A0A1I5VKQ0"/>
<dbReference type="OrthoDB" id="275425at2157"/>
<organism evidence="1 2">
    <name type="scientific">Halolamina pelagica</name>
    <dbReference type="NCBI Taxonomy" id="699431"/>
    <lineage>
        <taxon>Archaea</taxon>
        <taxon>Methanobacteriati</taxon>
        <taxon>Methanobacteriota</taxon>
        <taxon>Stenosarchaea group</taxon>
        <taxon>Halobacteria</taxon>
        <taxon>Halobacteriales</taxon>
        <taxon>Haloferacaceae</taxon>
    </lineage>
</organism>
<protein>
    <submittedName>
        <fullName evidence="1">Uncharacterized protein</fullName>
    </submittedName>
</protein>
<accession>A0A1I5VKQ0</accession>
<dbReference type="Proteomes" id="UP000183769">
    <property type="component" value="Unassembled WGS sequence"/>
</dbReference>
<reference evidence="2" key="1">
    <citation type="submission" date="2016-10" db="EMBL/GenBank/DDBJ databases">
        <authorList>
            <person name="Varghese N."/>
            <person name="Submissions S."/>
        </authorList>
    </citation>
    <scope>NUCLEOTIDE SEQUENCE [LARGE SCALE GENOMIC DNA]</scope>
    <source>
        <strain evidence="2">CGMCC 1.10329</strain>
    </source>
</reference>
<dbReference type="EMBL" id="FOXI01000018">
    <property type="protein sequence ID" value="SFQ07887.1"/>
    <property type="molecule type" value="Genomic_DNA"/>
</dbReference>
<dbReference type="RefSeq" id="WP_074880331.1">
    <property type="nucleotide sequence ID" value="NZ_FOXI01000018.1"/>
</dbReference>
<name>A0A1I5VKQ0_9EURY</name>
<gene>
    <name evidence="1" type="ORF">SAMN05216277_11847</name>
</gene>
<keyword evidence="2" id="KW-1185">Reference proteome</keyword>
<sequence length="296" mass="32794">MLRPRVGVLVAVLLVAAVAPTLAAVPATASTQSDCSTRVTYDAFRFDNATVDAATNDSATVTAQNTEVRVEQATGFLRINASNPNGYCVEFRVNIAPAIVSPAELGDVESTDGNRTAGWHAVHDFEHDETYTQVVFTLGPGETVTFAPSTVRVKSLSWTGEVKDTGSSLWESISNFSIGDEEEDLEKRTYRFSATNTTETVTISLQNESTGKVVEEWQAMYRTSNASSWRPVSTDSQAPVFYRQVDDYRVQFVFNDPDAKVRFTARPTRWDEMQHQWESWNAGTDVIDDFLDGLFD</sequence>
<evidence type="ECO:0000313" key="2">
    <source>
        <dbReference type="Proteomes" id="UP000183769"/>
    </source>
</evidence>
<proteinExistence type="predicted"/>
<evidence type="ECO:0000313" key="1">
    <source>
        <dbReference type="EMBL" id="SFQ07887.1"/>
    </source>
</evidence>